<dbReference type="PROSITE" id="PS51257">
    <property type="entry name" value="PROKAR_LIPOPROTEIN"/>
    <property type="match status" value="1"/>
</dbReference>
<evidence type="ECO:0008006" key="4">
    <source>
        <dbReference type="Google" id="ProtNLM"/>
    </source>
</evidence>
<evidence type="ECO:0000313" key="2">
    <source>
        <dbReference type="EMBL" id="KRQ04946.1"/>
    </source>
</evidence>
<dbReference type="AlphaFoldDB" id="A0A0R3DDE6"/>
<keyword evidence="1" id="KW-0732">Signal</keyword>
<feature type="chain" id="PRO_5006435373" description="HMA domain-containing protein" evidence="1">
    <location>
        <begin position="24"/>
        <end position="115"/>
    </location>
</feature>
<dbReference type="EMBL" id="LJYG01000105">
    <property type="protein sequence ID" value="KRQ04946.1"/>
    <property type="molecule type" value="Genomic_DNA"/>
</dbReference>
<accession>A0A0R3DDE6</accession>
<evidence type="ECO:0000313" key="3">
    <source>
        <dbReference type="Proteomes" id="UP000051936"/>
    </source>
</evidence>
<keyword evidence="3" id="KW-1185">Reference proteome</keyword>
<gene>
    <name evidence="2" type="ORF">AOQ71_29305</name>
</gene>
<feature type="signal peptide" evidence="1">
    <location>
        <begin position="1"/>
        <end position="23"/>
    </location>
</feature>
<organism evidence="2 3">
    <name type="scientific">Bradyrhizobium manausense</name>
    <dbReference type="NCBI Taxonomy" id="989370"/>
    <lineage>
        <taxon>Bacteria</taxon>
        <taxon>Pseudomonadati</taxon>
        <taxon>Pseudomonadota</taxon>
        <taxon>Alphaproteobacteria</taxon>
        <taxon>Hyphomicrobiales</taxon>
        <taxon>Nitrobacteraceae</taxon>
        <taxon>Bradyrhizobium</taxon>
    </lineage>
</organism>
<protein>
    <recommendedName>
        <fullName evidence="4">HMA domain-containing protein</fullName>
    </recommendedName>
</protein>
<sequence>MMRATAVLAITVIAMTWSSTASFACHKIKVCDFTESPPCHWSCPDLFIGRSGPAYSMTFKRLDPKAASAIANELSKVGSPQISGSTVTIKGLNKTDIPQVLNRLNIDRSAVRVPQ</sequence>
<name>A0A0R3DDE6_9BRAD</name>
<evidence type="ECO:0000256" key="1">
    <source>
        <dbReference type="SAM" id="SignalP"/>
    </source>
</evidence>
<reference evidence="2 3" key="1">
    <citation type="submission" date="2015-09" db="EMBL/GenBank/DDBJ databases">
        <title>Draft Genome Sequence of Bradyrhizobium manausense Strain BR 3351T, a Novel Symbiotic Nitrogen-Fixing Alphaproteobacterium Isolated from Brazilian Amazon Rain Forest.</title>
        <authorList>
            <person name="De Araujo J.L."/>
            <person name="Zilli J.E."/>
        </authorList>
    </citation>
    <scope>NUCLEOTIDE SEQUENCE [LARGE SCALE GENOMIC DNA]</scope>
    <source>
        <strain evidence="2 3">BR3351</strain>
    </source>
</reference>
<comment type="caution">
    <text evidence="2">The sequence shown here is derived from an EMBL/GenBank/DDBJ whole genome shotgun (WGS) entry which is preliminary data.</text>
</comment>
<proteinExistence type="predicted"/>
<dbReference type="Proteomes" id="UP000051936">
    <property type="component" value="Unassembled WGS sequence"/>
</dbReference>